<reference evidence="1 2" key="1">
    <citation type="journal article" date="2009" name="Nat. Genet.">
        <title>The genome of the cucumber, Cucumis sativus L.</title>
        <authorList>
            <person name="Huang S."/>
            <person name="Li R."/>
            <person name="Zhang Z."/>
            <person name="Li L."/>
            <person name="Gu X."/>
            <person name="Fan W."/>
            <person name="Lucas W.J."/>
            <person name="Wang X."/>
            <person name="Xie B."/>
            <person name="Ni P."/>
            <person name="Ren Y."/>
            <person name="Zhu H."/>
            <person name="Li J."/>
            <person name="Lin K."/>
            <person name="Jin W."/>
            <person name="Fei Z."/>
            <person name="Li G."/>
            <person name="Staub J."/>
            <person name="Kilian A."/>
            <person name="van der Vossen E.A."/>
            <person name="Wu Y."/>
            <person name="Guo J."/>
            <person name="He J."/>
            <person name="Jia Z."/>
            <person name="Ren Y."/>
            <person name="Tian G."/>
            <person name="Lu Y."/>
            <person name="Ruan J."/>
            <person name="Qian W."/>
            <person name="Wang M."/>
            <person name="Huang Q."/>
            <person name="Li B."/>
            <person name="Xuan Z."/>
            <person name="Cao J."/>
            <person name="Asan"/>
            <person name="Wu Z."/>
            <person name="Zhang J."/>
            <person name="Cai Q."/>
            <person name="Bai Y."/>
            <person name="Zhao B."/>
            <person name="Han Y."/>
            <person name="Li Y."/>
            <person name="Li X."/>
            <person name="Wang S."/>
            <person name="Shi Q."/>
            <person name="Liu S."/>
            <person name="Cho W.K."/>
            <person name="Kim J.Y."/>
            <person name="Xu Y."/>
            <person name="Heller-Uszynska K."/>
            <person name="Miao H."/>
            <person name="Cheng Z."/>
            <person name="Zhang S."/>
            <person name="Wu J."/>
            <person name="Yang Y."/>
            <person name="Kang H."/>
            <person name="Li M."/>
            <person name="Liang H."/>
            <person name="Ren X."/>
            <person name="Shi Z."/>
            <person name="Wen M."/>
            <person name="Jian M."/>
            <person name="Yang H."/>
            <person name="Zhang G."/>
            <person name="Yang Z."/>
            <person name="Chen R."/>
            <person name="Liu S."/>
            <person name="Li J."/>
            <person name="Ma L."/>
            <person name="Liu H."/>
            <person name="Zhou Y."/>
            <person name="Zhao J."/>
            <person name="Fang X."/>
            <person name="Li G."/>
            <person name="Fang L."/>
            <person name="Li Y."/>
            <person name="Liu D."/>
            <person name="Zheng H."/>
            <person name="Zhang Y."/>
            <person name="Qin N."/>
            <person name="Li Z."/>
            <person name="Yang G."/>
            <person name="Yang S."/>
            <person name="Bolund L."/>
            <person name="Kristiansen K."/>
            <person name="Zheng H."/>
            <person name="Li S."/>
            <person name="Zhang X."/>
            <person name="Yang H."/>
            <person name="Wang J."/>
            <person name="Sun R."/>
            <person name="Zhang B."/>
            <person name="Jiang S."/>
            <person name="Wang J."/>
            <person name="Du Y."/>
            <person name="Li S."/>
        </authorList>
    </citation>
    <scope>NUCLEOTIDE SEQUENCE [LARGE SCALE GENOMIC DNA]</scope>
    <source>
        <strain evidence="2">cv. 9930</strain>
    </source>
</reference>
<proteinExistence type="predicted"/>
<evidence type="ECO:0000313" key="2">
    <source>
        <dbReference type="Proteomes" id="UP000029981"/>
    </source>
</evidence>
<accession>A0A0A0LHP5</accession>
<dbReference type="Gramene" id="KGN59541">
    <property type="protein sequence ID" value="KGN59541"/>
    <property type="gene ID" value="Csa_3G824860"/>
</dbReference>
<name>A0A0A0LHP5_CUCSA</name>
<organism evidence="1 2">
    <name type="scientific">Cucumis sativus</name>
    <name type="common">Cucumber</name>
    <dbReference type="NCBI Taxonomy" id="3659"/>
    <lineage>
        <taxon>Eukaryota</taxon>
        <taxon>Viridiplantae</taxon>
        <taxon>Streptophyta</taxon>
        <taxon>Embryophyta</taxon>
        <taxon>Tracheophyta</taxon>
        <taxon>Spermatophyta</taxon>
        <taxon>Magnoliopsida</taxon>
        <taxon>eudicotyledons</taxon>
        <taxon>Gunneridae</taxon>
        <taxon>Pentapetalae</taxon>
        <taxon>rosids</taxon>
        <taxon>fabids</taxon>
        <taxon>Cucurbitales</taxon>
        <taxon>Cucurbitaceae</taxon>
        <taxon>Benincaseae</taxon>
        <taxon>Cucumis</taxon>
    </lineage>
</organism>
<evidence type="ECO:0000313" key="1">
    <source>
        <dbReference type="EMBL" id="KGN59541.1"/>
    </source>
</evidence>
<gene>
    <name evidence="1" type="ORF">Csa_3G824860</name>
</gene>
<reference evidence="1 2" key="2">
    <citation type="journal article" date="2009" name="PLoS ONE">
        <title>An integrated genetic and cytogenetic map of the cucumber genome.</title>
        <authorList>
            <person name="Ren Y."/>
            <person name="Zhang Z."/>
            <person name="Liu J."/>
            <person name="Staub J.E."/>
            <person name="Han Y."/>
            <person name="Cheng Z."/>
            <person name="Li X."/>
            <person name="Lu J."/>
            <person name="Miao H."/>
            <person name="Kang H."/>
            <person name="Xie B."/>
            <person name="Gu X."/>
            <person name="Wang X."/>
            <person name="Du Y."/>
            <person name="Jin W."/>
            <person name="Huang S."/>
        </authorList>
    </citation>
    <scope>NUCLEOTIDE SEQUENCE [LARGE SCALE GENOMIC DNA]</scope>
    <source>
        <strain evidence="2">cv. 9930</strain>
    </source>
</reference>
<keyword evidence="2" id="KW-1185">Reference proteome</keyword>
<reference evidence="1 2" key="4">
    <citation type="journal article" date="2011" name="BMC Genomics">
        <title>RNA-Seq improves annotation of protein-coding genes in the cucumber genome.</title>
        <authorList>
            <person name="Li Z."/>
            <person name="Zhang Z."/>
            <person name="Yan P."/>
            <person name="Huang S."/>
            <person name="Fei Z."/>
            <person name="Lin K."/>
        </authorList>
    </citation>
    <scope>NUCLEOTIDE SEQUENCE [LARGE SCALE GENOMIC DNA]</scope>
    <source>
        <strain evidence="2">cv. 9930</strain>
    </source>
</reference>
<reference evidence="1 2" key="3">
    <citation type="journal article" date="2010" name="BMC Genomics">
        <title>Transcriptome sequencing and comparative analysis of cucumber flowers with different sex types.</title>
        <authorList>
            <person name="Guo S."/>
            <person name="Zheng Y."/>
            <person name="Joung J.G."/>
            <person name="Liu S."/>
            <person name="Zhang Z."/>
            <person name="Crasta O.R."/>
            <person name="Sobral B.W."/>
            <person name="Xu Y."/>
            <person name="Huang S."/>
            <person name="Fei Z."/>
        </authorList>
    </citation>
    <scope>NUCLEOTIDE SEQUENCE [LARGE SCALE GENOMIC DNA]</scope>
    <source>
        <strain evidence="2">cv. 9930</strain>
    </source>
</reference>
<sequence>MGFLLLLHFEDELDIHAEADADPEAIEIQTPDGAIEYCYYSVSPFGSHPPFSLSSSSPSITSS</sequence>
<dbReference type="Proteomes" id="UP000029981">
    <property type="component" value="Chromosome 3"/>
</dbReference>
<dbReference type="EMBL" id="CM002924">
    <property type="protein sequence ID" value="KGN59541.1"/>
    <property type="molecule type" value="Genomic_DNA"/>
</dbReference>
<protein>
    <submittedName>
        <fullName evidence="1">Uncharacterized protein</fullName>
    </submittedName>
</protein>
<dbReference type="AlphaFoldDB" id="A0A0A0LHP5"/>